<evidence type="ECO:0000259" key="1">
    <source>
        <dbReference type="SMART" id="SM00470"/>
    </source>
</evidence>
<dbReference type="CDD" id="cd16402">
    <property type="entry name" value="ParB_N_like_MT"/>
    <property type="match status" value="1"/>
</dbReference>
<dbReference type="InterPro" id="IPR036086">
    <property type="entry name" value="ParB/Sulfiredoxin_sf"/>
</dbReference>
<dbReference type="InterPro" id="IPR050336">
    <property type="entry name" value="Chromosome_partition/occlusion"/>
</dbReference>
<dbReference type="GO" id="GO:0045881">
    <property type="term" value="P:positive regulation of sporulation resulting in formation of a cellular spore"/>
    <property type="evidence" value="ECO:0007669"/>
    <property type="project" value="TreeGrafter"/>
</dbReference>
<dbReference type="EMBL" id="AFZG01000001">
    <property type="protein sequence ID" value="EHL20306.1"/>
    <property type="molecule type" value="Genomic_DNA"/>
</dbReference>
<sequence>MSDIIKIIYKKVDELIPYINNPRENENAVDYVASSIKNFGFKVPIVIDKQNEIIAGHTRLLAAKKLNLEKVPCIVADELSDVQIKAYRLADNKVSEFAKWDFERLNLELEEISLGDINLDMQNFGFNIIKNDKLDVEDEDFSTGEKTNKKEKVIQCPHCGKDVII</sequence>
<accession>G9XA60</accession>
<dbReference type="RefSeq" id="WP_009528451.1">
    <property type="nucleotide sequence ID" value="NZ_JH414596.1"/>
</dbReference>
<dbReference type="HOGENOM" id="CLU_099062_1_0_9"/>
<dbReference type="SUPFAM" id="SSF110849">
    <property type="entry name" value="ParB/Sulfiredoxin"/>
    <property type="match status" value="1"/>
</dbReference>
<comment type="caution">
    <text evidence="2">The sequence shown here is derived from an EMBL/GenBank/DDBJ whole genome shotgun (WGS) entry which is preliminary data.</text>
</comment>
<dbReference type="InterPro" id="IPR003115">
    <property type="entry name" value="ParB_N"/>
</dbReference>
<proteinExistence type="predicted"/>
<gene>
    <name evidence="2" type="ORF">HMPREF9628_00151</name>
</gene>
<evidence type="ECO:0000313" key="2">
    <source>
        <dbReference type="EMBL" id="EHL20306.1"/>
    </source>
</evidence>
<dbReference type="Pfam" id="PF02195">
    <property type="entry name" value="ParB_N"/>
    <property type="match status" value="1"/>
</dbReference>
<name>G9XA60_9FIRM</name>
<evidence type="ECO:0000313" key="3">
    <source>
        <dbReference type="Proteomes" id="UP000003379"/>
    </source>
</evidence>
<reference evidence="2 3" key="1">
    <citation type="submission" date="2011-08" db="EMBL/GenBank/DDBJ databases">
        <title>The Genome Sequence of Eubacteriaceae bacterium CM5.</title>
        <authorList>
            <consortium name="The Broad Institute Genome Sequencing Platform"/>
            <person name="Earl A."/>
            <person name="Ward D."/>
            <person name="Feldgarden M."/>
            <person name="Gevers D."/>
            <person name="Sizova M."/>
            <person name="Hazen A."/>
            <person name="Epstein S."/>
            <person name="Young S.K."/>
            <person name="Zeng Q."/>
            <person name="Gargeya S."/>
            <person name="Fitzgerald M."/>
            <person name="Haas B."/>
            <person name="Abouelleil A."/>
            <person name="Alvarado L."/>
            <person name="Arachchi H.M."/>
            <person name="Berlin A."/>
            <person name="Brown A."/>
            <person name="Chapman S.B."/>
            <person name="Chen Z."/>
            <person name="Dunbar C."/>
            <person name="Freedman E."/>
            <person name="Gearin G."/>
            <person name="Gellesch M."/>
            <person name="Goldberg J."/>
            <person name="Griggs A."/>
            <person name="Gujja S."/>
            <person name="Heiman D."/>
            <person name="Howarth C."/>
            <person name="Larson L."/>
            <person name="Lui A."/>
            <person name="MacDonald P.J.P."/>
            <person name="Montmayeur A."/>
            <person name="Murphy C."/>
            <person name="Neiman D."/>
            <person name="Pearson M."/>
            <person name="Priest M."/>
            <person name="Roberts A."/>
            <person name="Saif S."/>
            <person name="Shea T."/>
            <person name="Shenoy N."/>
            <person name="Sisk P."/>
            <person name="Stolte C."/>
            <person name="Sykes S."/>
            <person name="Wortman J."/>
            <person name="Nusbaum C."/>
            <person name="Birren B."/>
        </authorList>
    </citation>
    <scope>NUCLEOTIDE SEQUENCE [LARGE SCALE GENOMIC DNA]</scope>
    <source>
        <strain evidence="2 3">CM5</strain>
    </source>
</reference>
<protein>
    <recommendedName>
        <fullName evidence="1">ParB-like N-terminal domain-containing protein</fullName>
    </recommendedName>
</protein>
<dbReference type="AlphaFoldDB" id="G9XA60"/>
<feature type="domain" description="ParB-like N-terminal" evidence="1">
    <location>
        <begin position="8"/>
        <end position="93"/>
    </location>
</feature>
<organism evidence="2 3">
    <name type="scientific">Peptoanaerobacter stomatis</name>
    <dbReference type="NCBI Taxonomy" id="796937"/>
    <lineage>
        <taxon>Bacteria</taxon>
        <taxon>Bacillati</taxon>
        <taxon>Bacillota</taxon>
        <taxon>Clostridia</taxon>
        <taxon>Peptostreptococcales</taxon>
        <taxon>Filifactoraceae</taxon>
        <taxon>Peptoanaerobacter</taxon>
    </lineage>
</organism>
<dbReference type="Proteomes" id="UP000003379">
    <property type="component" value="Unassembled WGS sequence"/>
</dbReference>
<dbReference type="SMART" id="SM00470">
    <property type="entry name" value="ParB"/>
    <property type="match status" value="1"/>
</dbReference>
<dbReference type="Gene3D" id="3.90.1530.10">
    <property type="entry name" value="Conserved hypothetical protein from pyrococcus furiosus pfu- 392566-001, ParB domain"/>
    <property type="match status" value="1"/>
</dbReference>
<dbReference type="PANTHER" id="PTHR33375:SF1">
    <property type="entry name" value="CHROMOSOME-PARTITIONING PROTEIN PARB-RELATED"/>
    <property type="match status" value="1"/>
</dbReference>
<dbReference type="PANTHER" id="PTHR33375">
    <property type="entry name" value="CHROMOSOME-PARTITIONING PROTEIN PARB-RELATED"/>
    <property type="match status" value="1"/>
</dbReference>
<dbReference type="GO" id="GO:0005694">
    <property type="term" value="C:chromosome"/>
    <property type="evidence" value="ECO:0007669"/>
    <property type="project" value="TreeGrafter"/>
</dbReference>
<dbReference type="GO" id="GO:0007059">
    <property type="term" value="P:chromosome segregation"/>
    <property type="evidence" value="ECO:0007669"/>
    <property type="project" value="TreeGrafter"/>
</dbReference>